<feature type="region of interest" description="Disordered" evidence="3">
    <location>
        <begin position="125"/>
        <end position="154"/>
    </location>
</feature>
<comment type="caution">
    <text evidence="5">The sequence shown here is derived from an EMBL/GenBank/DDBJ whole genome shotgun (WGS) entry which is preliminary data.</text>
</comment>
<feature type="compositionally biased region" description="Basic and acidic residues" evidence="3">
    <location>
        <begin position="128"/>
        <end position="144"/>
    </location>
</feature>
<protein>
    <submittedName>
        <fullName evidence="5">Nitrogen fixation protein NifX</fullName>
    </submittedName>
</protein>
<evidence type="ECO:0000313" key="6">
    <source>
        <dbReference type="Proteomes" id="UP000600307"/>
    </source>
</evidence>
<accession>A0ABS0DVP9</accession>
<dbReference type="PANTHER" id="PTHR33937">
    <property type="entry name" value="IRON-MOLYBDENUM PROTEIN-RELATED-RELATED"/>
    <property type="match status" value="1"/>
</dbReference>
<evidence type="ECO:0000313" key="5">
    <source>
        <dbReference type="EMBL" id="MBF7957705.1"/>
    </source>
</evidence>
<keyword evidence="2" id="KW-0535">Nitrogen fixation</keyword>
<dbReference type="InterPro" id="IPR036105">
    <property type="entry name" value="DiNase_FeMo-co_biosyn_sf"/>
</dbReference>
<evidence type="ECO:0000256" key="1">
    <source>
        <dbReference type="ARBA" id="ARBA00010285"/>
    </source>
</evidence>
<dbReference type="InterPro" id="IPR003731">
    <property type="entry name" value="Di-Nase_FeMo-co_biosynth"/>
</dbReference>
<organism evidence="5 6">
    <name type="scientific">Rahnella victoriana</name>
    <dbReference type="NCBI Taxonomy" id="1510570"/>
    <lineage>
        <taxon>Bacteria</taxon>
        <taxon>Pseudomonadati</taxon>
        <taxon>Pseudomonadota</taxon>
        <taxon>Gammaproteobacteria</taxon>
        <taxon>Enterobacterales</taxon>
        <taxon>Yersiniaceae</taxon>
        <taxon>Rahnella</taxon>
    </lineage>
</organism>
<sequence length="154" mass="17713">MRRSNRYLDTVSATQWPMQVAFASSDYHHVDQHFGATTRLVVYGVKQDQVQLLRVAEFSAESGHQQEKIASRMAALEDCVTLYCLAIGDSVFRQLLEIGVRAIKVPQDTDIAHLLKQTQQHWSAAERQVTRRNRDPGRFDKLMAGEEWQEEDRP</sequence>
<dbReference type="RefSeq" id="WP_119825847.1">
    <property type="nucleotide sequence ID" value="NZ_JADOBH010000005.1"/>
</dbReference>
<dbReference type="InterPro" id="IPR051840">
    <property type="entry name" value="NifX/NifY_domain"/>
</dbReference>
<evidence type="ECO:0000256" key="2">
    <source>
        <dbReference type="ARBA" id="ARBA00023231"/>
    </source>
</evidence>
<feature type="domain" description="Dinitrogenase iron-molybdenum cofactor biosynthesis" evidence="4">
    <location>
        <begin position="28"/>
        <end position="119"/>
    </location>
</feature>
<dbReference type="Pfam" id="PF02579">
    <property type="entry name" value="Nitro_FeMo-Co"/>
    <property type="match status" value="1"/>
</dbReference>
<dbReference type="CDD" id="cd00853">
    <property type="entry name" value="NifX"/>
    <property type="match status" value="1"/>
</dbReference>
<dbReference type="PANTHER" id="PTHR33937:SF1">
    <property type="entry name" value="IRON-MOLIBDENUM COFACTOR PROCESSING PROTEIN"/>
    <property type="match status" value="1"/>
</dbReference>
<gene>
    <name evidence="5" type="ORF">IV431_19285</name>
</gene>
<keyword evidence="6" id="KW-1185">Reference proteome</keyword>
<name>A0ABS0DVP9_9GAMM</name>
<proteinExistence type="inferred from homology"/>
<dbReference type="Gene3D" id="3.30.420.130">
    <property type="entry name" value="Dinitrogenase iron-molybdenum cofactor biosynthesis domain"/>
    <property type="match status" value="1"/>
</dbReference>
<evidence type="ECO:0000259" key="4">
    <source>
        <dbReference type="Pfam" id="PF02579"/>
    </source>
</evidence>
<evidence type="ECO:0000256" key="3">
    <source>
        <dbReference type="SAM" id="MobiDB-lite"/>
    </source>
</evidence>
<dbReference type="Proteomes" id="UP000600307">
    <property type="component" value="Unassembled WGS sequence"/>
</dbReference>
<comment type="similarity">
    <text evidence="1">Belongs to the NifX/NifY family.</text>
</comment>
<dbReference type="SUPFAM" id="SSF53146">
    <property type="entry name" value="Nitrogenase accessory factor-like"/>
    <property type="match status" value="1"/>
</dbReference>
<dbReference type="EMBL" id="JADOBH010000005">
    <property type="protein sequence ID" value="MBF7957705.1"/>
    <property type="molecule type" value="Genomic_DNA"/>
</dbReference>
<dbReference type="InterPro" id="IPR034169">
    <property type="entry name" value="NifX-like"/>
</dbReference>
<reference evidence="5 6" key="1">
    <citation type="submission" date="2020-11" db="EMBL/GenBank/DDBJ databases">
        <title>Taxonomic investigation of Rahnella spp.</title>
        <authorList>
            <person name="Lee S.D."/>
        </authorList>
    </citation>
    <scope>NUCLEOTIDE SEQUENCE [LARGE SCALE GENOMIC DNA]</scope>
    <source>
        <strain evidence="5 6">SAP-10</strain>
    </source>
</reference>